<gene>
    <name evidence="6" type="ORF">SAMN05444352_102302</name>
</gene>
<accession>A0A239B6H6</accession>
<keyword evidence="3" id="KW-0010">Activator</keyword>
<dbReference type="PANTHER" id="PTHR43280:SF32">
    <property type="entry name" value="TRANSCRIPTIONAL REGULATORY PROTEIN"/>
    <property type="match status" value="1"/>
</dbReference>
<keyword evidence="1" id="KW-0805">Transcription regulation</keyword>
<evidence type="ECO:0000256" key="4">
    <source>
        <dbReference type="ARBA" id="ARBA00023163"/>
    </source>
</evidence>
<reference evidence="7" key="1">
    <citation type="submission" date="2017-06" db="EMBL/GenBank/DDBJ databases">
        <authorList>
            <person name="Varghese N."/>
            <person name="Submissions S."/>
        </authorList>
    </citation>
    <scope>NUCLEOTIDE SEQUENCE [LARGE SCALE GENOMIC DNA]</scope>
    <source>
        <strain evidence="7">DSM 22348</strain>
    </source>
</reference>
<keyword evidence="4" id="KW-0804">Transcription</keyword>
<dbReference type="Pfam" id="PF02311">
    <property type="entry name" value="AraC_binding"/>
    <property type="match status" value="1"/>
</dbReference>
<evidence type="ECO:0000259" key="5">
    <source>
        <dbReference type="PROSITE" id="PS01124"/>
    </source>
</evidence>
<dbReference type="SUPFAM" id="SSF51182">
    <property type="entry name" value="RmlC-like cupins"/>
    <property type="match status" value="1"/>
</dbReference>
<dbReference type="Proteomes" id="UP000198407">
    <property type="component" value="Unassembled WGS sequence"/>
</dbReference>
<dbReference type="InterPro" id="IPR018060">
    <property type="entry name" value="HTH_AraC"/>
</dbReference>
<dbReference type="STRING" id="1215104.GCA_000730585_04977"/>
<proteinExistence type="predicted"/>
<dbReference type="Gene3D" id="2.60.120.10">
    <property type="entry name" value="Jelly Rolls"/>
    <property type="match status" value="1"/>
</dbReference>
<dbReference type="InterPro" id="IPR020449">
    <property type="entry name" value="Tscrpt_reg_AraC-type_HTH"/>
</dbReference>
<protein>
    <submittedName>
        <fullName evidence="6">Transcriptional regulator, AraC family</fullName>
    </submittedName>
</protein>
<dbReference type="GO" id="GO:0043565">
    <property type="term" value="F:sequence-specific DNA binding"/>
    <property type="evidence" value="ECO:0007669"/>
    <property type="project" value="InterPro"/>
</dbReference>
<dbReference type="RefSeq" id="WP_042121387.1">
    <property type="nucleotide sequence ID" value="NZ_FZOL01000002.1"/>
</dbReference>
<evidence type="ECO:0000313" key="6">
    <source>
        <dbReference type="EMBL" id="SNS02833.1"/>
    </source>
</evidence>
<dbReference type="AlphaFoldDB" id="A0A239B6H6"/>
<organism evidence="6 7">
    <name type="scientific">Pseudomonas japonica</name>
    <dbReference type="NCBI Taxonomy" id="256466"/>
    <lineage>
        <taxon>Bacteria</taxon>
        <taxon>Pseudomonadati</taxon>
        <taxon>Pseudomonadota</taxon>
        <taxon>Gammaproteobacteria</taxon>
        <taxon>Pseudomonadales</taxon>
        <taxon>Pseudomonadaceae</taxon>
        <taxon>Pseudomonas</taxon>
    </lineage>
</organism>
<dbReference type="InterPro" id="IPR047264">
    <property type="entry name" value="Cupin_HpaA-like_N"/>
</dbReference>
<evidence type="ECO:0000256" key="1">
    <source>
        <dbReference type="ARBA" id="ARBA00023015"/>
    </source>
</evidence>
<dbReference type="Pfam" id="PF12833">
    <property type="entry name" value="HTH_18"/>
    <property type="match status" value="1"/>
</dbReference>
<evidence type="ECO:0000256" key="3">
    <source>
        <dbReference type="ARBA" id="ARBA00023159"/>
    </source>
</evidence>
<dbReference type="InterPro" id="IPR014710">
    <property type="entry name" value="RmlC-like_jellyroll"/>
</dbReference>
<sequence length="296" mass="32725">MKTSSSGVPIFKLYGESQAWPTPDLLHCESIPKRSSLYHWEIKPHRHADLFQLLYVQGGQAVVEVEGRRSGIAAPSIQVTPPLCVHGFQFSEDIEGYVLSLGAPLVAQLEAQLGAPLAASGCYPLGEDRGYLDTLFAALLKEYEGSAASRDLVLGSLVNVLMVWISRRQQSRAPSGRDERNRQLLGGFIKLVEQHYREHLAVETFAHRLGMSAVHLNTLCRQLAGQSALQIIHQRLLLEARRSLIYTNMTVAQVSDTLGFADPAYFSRFFRRLSGQSPNAFRRGGVQAAQDAKSPL</sequence>
<dbReference type="SUPFAM" id="SSF46689">
    <property type="entry name" value="Homeodomain-like"/>
    <property type="match status" value="1"/>
</dbReference>
<dbReference type="GO" id="GO:0003700">
    <property type="term" value="F:DNA-binding transcription factor activity"/>
    <property type="evidence" value="ECO:0007669"/>
    <property type="project" value="InterPro"/>
</dbReference>
<keyword evidence="2" id="KW-0238">DNA-binding</keyword>
<dbReference type="InterPro" id="IPR009057">
    <property type="entry name" value="Homeodomain-like_sf"/>
</dbReference>
<dbReference type="PRINTS" id="PR00032">
    <property type="entry name" value="HTHARAC"/>
</dbReference>
<dbReference type="InterPro" id="IPR003313">
    <property type="entry name" value="AraC-bd"/>
</dbReference>
<evidence type="ECO:0000313" key="7">
    <source>
        <dbReference type="Proteomes" id="UP000198407"/>
    </source>
</evidence>
<feature type="domain" description="HTH araC/xylS-type" evidence="5">
    <location>
        <begin position="186"/>
        <end position="284"/>
    </location>
</feature>
<dbReference type="InterPro" id="IPR011051">
    <property type="entry name" value="RmlC_Cupin_sf"/>
</dbReference>
<dbReference type="SMART" id="SM00342">
    <property type="entry name" value="HTH_ARAC"/>
    <property type="match status" value="1"/>
</dbReference>
<dbReference type="Gene3D" id="1.10.10.60">
    <property type="entry name" value="Homeodomain-like"/>
    <property type="match status" value="1"/>
</dbReference>
<name>A0A239B6H6_9PSED</name>
<evidence type="ECO:0000256" key="2">
    <source>
        <dbReference type="ARBA" id="ARBA00023125"/>
    </source>
</evidence>
<dbReference type="EMBL" id="FZOL01000002">
    <property type="protein sequence ID" value="SNS02833.1"/>
    <property type="molecule type" value="Genomic_DNA"/>
</dbReference>
<dbReference type="PANTHER" id="PTHR43280">
    <property type="entry name" value="ARAC-FAMILY TRANSCRIPTIONAL REGULATOR"/>
    <property type="match status" value="1"/>
</dbReference>
<keyword evidence="7" id="KW-1185">Reference proteome</keyword>
<dbReference type="PROSITE" id="PS01124">
    <property type="entry name" value="HTH_ARAC_FAMILY_2"/>
    <property type="match status" value="1"/>
</dbReference>
<dbReference type="CDD" id="cd06999">
    <property type="entry name" value="cupin_HpaA-like_N"/>
    <property type="match status" value="1"/>
</dbReference>
<dbReference type="OrthoDB" id="9814125at2"/>